<accession>A0ABV8SBX8</accession>
<feature type="region of interest" description="Disordered" evidence="1">
    <location>
        <begin position="1"/>
        <end position="31"/>
    </location>
</feature>
<protein>
    <recommendedName>
        <fullName evidence="4">CxxxxCH/CxxCH domain-containing protein</fullName>
    </recommendedName>
</protein>
<organism evidence="2 3">
    <name type="scientific">Cohnella boryungensis</name>
    <dbReference type="NCBI Taxonomy" id="768479"/>
    <lineage>
        <taxon>Bacteria</taxon>
        <taxon>Bacillati</taxon>
        <taxon>Bacillota</taxon>
        <taxon>Bacilli</taxon>
        <taxon>Bacillales</taxon>
        <taxon>Paenibacillaceae</taxon>
        <taxon>Cohnella</taxon>
    </lineage>
</organism>
<dbReference type="EMBL" id="JBHSED010000035">
    <property type="protein sequence ID" value="MFC4305051.1"/>
    <property type="molecule type" value="Genomic_DNA"/>
</dbReference>
<evidence type="ECO:0000313" key="3">
    <source>
        <dbReference type="Proteomes" id="UP001595755"/>
    </source>
</evidence>
<keyword evidence="3" id="KW-1185">Reference proteome</keyword>
<reference evidence="3" key="1">
    <citation type="journal article" date="2019" name="Int. J. Syst. Evol. Microbiol.">
        <title>The Global Catalogue of Microorganisms (GCM) 10K type strain sequencing project: providing services to taxonomists for standard genome sequencing and annotation.</title>
        <authorList>
            <consortium name="The Broad Institute Genomics Platform"/>
            <consortium name="The Broad Institute Genome Sequencing Center for Infectious Disease"/>
            <person name="Wu L."/>
            <person name="Ma J."/>
        </authorList>
    </citation>
    <scope>NUCLEOTIDE SEQUENCE [LARGE SCALE GENOMIC DNA]</scope>
    <source>
        <strain evidence="3">CGMCC 4.1641</strain>
    </source>
</reference>
<evidence type="ECO:0000313" key="2">
    <source>
        <dbReference type="EMBL" id="MFC4305051.1"/>
    </source>
</evidence>
<evidence type="ECO:0008006" key="4">
    <source>
        <dbReference type="Google" id="ProtNLM"/>
    </source>
</evidence>
<dbReference type="RefSeq" id="WP_204603498.1">
    <property type="nucleotide sequence ID" value="NZ_JBHSED010000035.1"/>
</dbReference>
<dbReference type="Proteomes" id="UP001595755">
    <property type="component" value="Unassembled WGS sequence"/>
</dbReference>
<evidence type="ECO:0000256" key="1">
    <source>
        <dbReference type="SAM" id="MobiDB-lite"/>
    </source>
</evidence>
<name>A0ABV8SBX8_9BACL</name>
<proteinExistence type="predicted"/>
<sequence>MAVSCPSGYTLAGSSSGTPFCSSSSCSQGGGNQRQVYVNLTCVNPSNGNVVNATGYNDIGCC</sequence>
<feature type="compositionally biased region" description="Low complexity" evidence="1">
    <location>
        <begin position="13"/>
        <end position="27"/>
    </location>
</feature>
<comment type="caution">
    <text evidence="2">The sequence shown here is derived from an EMBL/GenBank/DDBJ whole genome shotgun (WGS) entry which is preliminary data.</text>
</comment>
<gene>
    <name evidence="2" type="ORF">ACFO1S_16585</name>
</gene>